<evidence type="ECO:0000313" key="2">
    <source>
        <dbReference type="EMBL" id="EAP73045.1"/>
    </source>
</evidence>
<keyword evidence="1" id="KW-0472">Membrane</keyword>
<evidence type="ECO:0008006" key="4">
    <source>
        <dbReference type="Google" id="ProtNLM"/>
    </source>
</evidence>
<evidence type="ECO:0000256" key="1">
    <source>
        <dbReference type="SAM" id="Phobius"/>
    </source>
</evidence>
<sequence length="291" mass="31622">MFLSGLGRRVPSGGPTGFAGFVSRRKPLGCADVPMPQGGEPFGPHGAAPRPVRGFPWFGNLASSQPQSFSMEDRSQLCCAVDEEASRHPKCVGRRIDGDAVRTRPQGGSPMRLLNRLSGVLSWPAPRIGAPGKPMRLHATNITFDEVSQVVYAGDRKCPYTAFNFVSNGKPEYAVSIDGKVSIRRGMTVTALLREPGNWQTLVGWMDHGTGRICGVRSPMVAFWEAMAFLSALAVVVAVSSPLIGSGEWPRSADYWMLAIYGFGVAIHLCVLRRSRLIIQRLRQSAPARED</sequence>
<name>A0AB33VDZ9_RALSU</name>
<dbReference type="Proteomes" id="UP000005933">
    <property type="component" value="Unassembled WGS sequence"/>
</dbReference>
<gene>
    <name evidence="2" type="ORF">RRSL_02834</name>
</gene>
<dbReference type="EMBL" id="AAKL01000020">
    <property type="protein sequence ID" value="EAP73045.1"/>
    <property type="molecule type" value="Genomic_DNA"/>
</dbReference>
<feature type="transmembrane region" description="Helical" evidence="1">
    <location>
        <begin position="221"/>
        <end position="243"/>
    </location>
</feature>
<organism evidence="2 3">
    <name type="scientific">Ralstonia solanacearum (strain UW551)</name>
    <dbReference type="NCBI Taxonomy" id="342110"/>
    <lineage>
        <taxon>Bacteria</taxon>
        <taxon>Pseudomonadati</taxon>
        <taxon>Pseudomonadota</taxon>
        <taxon>Betaproteobacteria</taxon>
        <taxon>Burkholderiales</taxon>
        <taxon>Burkholderiaceae</taxon>
        <taxon>Ralstonia</taxon>
        <taxon>Ralstonia solanacearum species complex</taxon>
    </lineage>
</organism>
<dbReference type="AlphaFoldDB" id="A0AB33VDZ9"/>
<comment type="caution">
    <text evidence="2">The sequence shown here is derived from an EMBL/GenBank/DDBJ whole genome shotgun (WGS) entry which is preliminary data.</text>
</comment>
<evidence type="ECO:0000313" key="3">
    <source>
        <dbReference type="Proteomes" id="UP000005933"/>
    </source>
</evidence>
<protein>
    <recommendedName>
        <fullName evidence="4">Transmembrane protein</fullName>
    </recommendedName>
</protein>
<proteinExistence type="predicted"/>
<keyword evidence="1" id="KW-1133">Transmembrane helix</keyword>
<reference evidence="2 3" key="1">
    <citation type="journal article" date="2006" name="Mol. Plant Microbe Interact.">
        <title>Identification of open reading frames unique to a select agent: Ralstonia solanacearum race 3 biovar 2.</title>
        <authorList>
            <person name="Gabriel D.W."/>
            <person name="Allen C."/>
            <person name="Schell M."/>
            <person name="Denny T.P."/>
            <person name="Greenberg J.T."/>
            <person name="Duan Y.P."/>
            <person name="Flores-Cruz Z."/>
            <person name="Huang Q."/>
            <person name="Clifford J.M."/>
            <person name="Presting G."/>
            <person name="Gonzalez E.T."/>
            <person name="Reddy J."/>
            <person name="Elphinstone J."/>
            <person name="Swanson J."/>
            <person name="Yao J."/>
            <person name="Mulholland V."/>
            <person name="Liu L."/>
            <person name="Farmerie W."/>
            <person name="Patnaikuni M."/>
            <person name="Balogh B."/>
            <person name="Norman D."/>
            <person name="Alvarez A."/>
            <person name="Castillo J.A."/>
            <person name="Jones J."/>
            <person name="Saddler G."/>
            <person name="Walunas T."/>
            <person name="Zhukov A."/>
            <person name="Mikhailova N."/>
        </authorList>
    </citation>
    <scope>NUCLEOTIDE SEQUENCE [LARGE SCALE GENOMIC DNA]</scope>
    <source>
        <strain evidence="2 3">UW551</strain>
    </source>
</reference>
<accession>A0AB33VDZ9</accession>
<keyword evidence="1" id="KW-0812">Transmembrane</keyword>
<feature type="transmembrane region" description="Helical" evidence="1">
    <location>
        <begin position="255"/>
        <end position="272"/>
    </location>
</feature>